<dbReference type="InterPro" id="IPR021109">
    <property type="entry name" value="Peptidase_aspartic_dom_sf"/>
</dbReference>
<accession>A0A6L2N553</accession>
<dbReference type="SUPFAM" id="SSF56672">
    <property type="entry name" value="DNA/RNA polymerases"/>
    <property type="match status" value="1"/>
</dbReference>
<dbReference type="GO" id="GO:0003964">
    <property type="term" value="F:RNA-directed DNA polymerase activity"/>
    <property type="evidence" value="ECO:0007669"/>
    <property type="project" value="UniProtKB-KW"/>
</dbReference>
<dbReference type="GO" id="GO:0008270">
    <property type="term" value="F:zinc ion binding"/>
    <property type="evidence" value="ECO:0007669"/>
    <property type="project" value="UniProtKB-KW"/>
</dbReference>
<feature type="domain" description="CCHC-type" evidence="2">
    <location>
        <begin position="166"/>
        <end position="180"/>
    </location>
</feature>
<reference evidence="3" key="1">
    <citation type="journal article" date="2019" name="Sci. Rep.">
        <title>Draft genome of Tanacetum cinerariifolium, the natural source of mosquito coil.</title>
        <authorList>
            <person name="Yamashiro T."/>
            <person name="Shiraishi A."/>
            <person name="Satake H."/>
            <person name="Nakayama K."/>
        </authorList>
    </citation>
    <scope>NUCLEOTIDE SEQUENCE</scope>
</reference>
<dbReference type="AlphaFoldDB" id="A0A6L2N553"/>
<gene>
    <name evidence="3" type="ORF">Tci_053314</name>
</gene>
<dbReference type="InterPro" id="IPR043128">
    <property type="entry name" value="Rev_trsase/Diguanyl_cyclase"/>
</dbReference>
<keyword evidence="1" id="KW-0479">Metal-binding</keyword>
<proteinExistence type="predicted"/>
<keyword evidence="1" id="KW-0862">Zinc</keyword>
<dbReference type="SUPFAM" id="SSF57756">
    <property type="entry name" value="Retrovirus zinc finger-like domains"/>
    <property type="match status" value="1"/>
</dbReference>
<dbReference type="InterPro" id="IPR032567">
    <property type="entry name" value="RTL1-rel"/>
</dbReference>
<dbReference type="Gene3D" id="4.10.60.10">
    <property type="entry name" value="Zinc finger, CCHC-type"/>
    <property type="match status" value="1"/>
</dbReference>
<dbReference type="InterPro" id="IPR036875">
    <property type="entry name" value="Znf_CCHC_sf"/>
</dbReference>
<dbReference type="Pfam" id="PF00098">
    <property type="entry name" value="zf-CCHC"/>
    <property type="match status" value="1"/>
</dbReference>
<keyword evidence="3" id="KW-0548">Nucleotidyltransferase</keyword>
<keyword evidence="3" id="KW-0695">RNA-directed DNA polymerase</keyword>
<dbReference type="SMART" id="SM00343">
    <property type="entry name" value="ZnF_C2HC"/>
    <property type="match status" value="2"/>
</dbReference>
<name>A0A6L2N553_TANCI</name>
<evidence type="ECO:0000259" key="2">
    <source>
        <dbReference type="PROSITE" id="PS50158"/>
    </source>
</evidence>
<sequence length="397" mass="44982">MGGRVGRGARRTREPEFLACNPKEYDGNEGAIVYTHWIEKMKLVQDMNGCGDNQKVKYNVGSFVVKALTFYELARLVPRLVAPENKRIERYIYGLAPQIRGMVAAIEPSTIKKVEQKDGTLTDEAIRNGLLKKNTKKKVRREYTSKTPKCTNCNLHHLPESPYRACFSCNCLGHFAKDCKVVSRMVNPVNARNPTAAHGVCFECGGTDHFKAACPSYEIKIASGKLVEIDEVIRDCEPEIEGHTFDIDLIPCGSGSFDVIVGMDWLSKHKGKRLEENVRHLRSAKTKEPKNEDIFVVRNYPEFHIDLIPGVIPIAKSHYRLTPLEMKELSGQLKELQDKGFIRPSSLSCGGPILFVKKRDGSFRMCIDYRELNKLTIKNHYPLHRIDDLFDQLQGSQ</sequence>
<dbReference type="Gene3D" id="2.40.70.10">
    <property type="entry name" value="Acid Proteases"/>
    <property type="match status" value="1"/>
</dbReference>
<dbReference type="Gene3D" id="3.10.10.10">
    <property type="entry name" value="HIV Type 1 Reverse Transcriptase, subunit A, domain 1"/>
    <property type="match status" value="1"/>
</dbReference>
<dbReference type="GO" id="GO:0003676">
    <property type="term" value="F:nucleic acid binding"/>
    <property type="evidence" value="ECO:0007669"/>
    <property type="project" value="InterPro"/>
</dbReference>
<dbReference type="PANTHER" id="PTHR15503">
    <property type="entry name" value="LDOC1 RELATED"/>
    <property type="match status" value="1"/>
</dbReference>
<protein>
    <submittedName>
        <fullName evidence="3">Putative reverse transcriptase domain-containing protein</fullName>
    </submittedName>
</protein>
<dbReference type="InterPro" id="IPR001878">
    <property type="entry name" value="Znf_CCHC"/>
</dbReference>
<dbReference type="PANTHER" id="PTHR15503:SF45">
    <property type="entry name" value="RNA-DIRECTED DNA POLYMERASE HOMOLOG"/>
    <property type="match status" value="1"/>
</dbReference>
<keyword evidence="3" id="KW-0808">Transferase</keyword>
<dbReference type="PROSITE" id="PS50158">
    <property type="entry name" value="ZF_CCHC"/>
    <property type="match status" value="1"/>
</dbReference>
<dbReference type="Gene3D" id="3.30.70.270">
    <property type="match status" value="1"/>
</dbReference>
<evidence type="ECO:0000256" key="1">
    <source>
        <dbReference type="PROSITE-ProRule" id="PRU00047"/>
    </source>
</evidence>
<dbReference type="Pfam" id="PF08284">
    <property type="entry name" value="RVP_2"/>
    <property type="match status" value="1"/>
</dbReference>
<evidence type="ECO:0000313" key="3">
    <source>
        <dbReference type="EMBL" id="GEU81336.1"/>
    </source>
</evidence>
<keyword evidence="1" id="KW-0863">Zinc-finger</keyword>
<comment type="caution">
    <text evidence="3">The sequence shown here is derived from an EMBL/GenBank/DDBJ whole genome shotgun (WGS) entry which is preliminary data.</text>
</comment>
<dbReference type="EMBL" id="BKCJ010008259">
    <property type="protein sequence ID" value="GEU81336.1"/>
    <property type="molecule type" value="Genomic_DNA"/>
</dbReference>
<dbReference type="InterPro" id="IPR043502">
    <property type="entry name" value="DNA/RNA_pol_sf"/>
</dbReference>
<organism evidence="3">
    <name type="scientific">Tanacetum cinerariifolium</name>
    <name type="common">Dalmatian daisy</name>
    <name type="synonym">Chrysanthemum cinerariifolium</name>
    <dbReference type="NCBI Taxonomy" id="118510"/>
    <lineage>
        <taxon>Eukaryota</taxon>
        <taxon>Viridiplantae</taxon>
        <taxon>Streptophyta</taxon>
        <taxon>Embryophyta</taxon>
        <taxon>Tracheophyta</taxon>
        <taxon>Spermatophyta</taxon>
        <taxon>Magnoliopsida</taxon>
        <taxon>eudicotyledons</taxon>
        <taxon>Gunneridae</taxon>
        <taxon>Pentapetalae</taxon>
        <taxon>asterids</taxon>
        <taxon>campanulids</taxon>
        <taxon>Asterales</taxon>
        <taxon>Asteraceae</taxon>
        <taxon>Asteroideae</taxon>
        <taxon>Anthemideae</taxon>
        <taxon>Anthemidinae</taxon>
        <taxon>Tanacetum</taxon>
    </lineage>
</organism>